<evidence type="ECO:0000256" key="10">
    <source>
        <dbReference type="ARBA" id="ARBA00023132"/>
    </source>
</evidence>
<feature type="transmembrane region" description="Helical" evidence="13">
    <location>
        <begin position="12"/>
        <end position="37"/>
    </location>
</feature>
<evidence type="ECO:0000256" key="5">
    <source>
        <dbReference type="ARBA" id="ARBA00022692"/>
    </source>
</evidence>
<keyword evidence="4" id="KW-0813">Transport</keyword>
<dbReference type="AlphaFoldDB" id="A0A1A9UJY9"/>
<reference evidence="14" key="1">
    <citation type="submission" date="2020-05" db="UniProtKB">
        <authorList>
            <consortium name="EnsemblMetazoa"/>
        </authorList>
    </citation>
    <scope>IDENTIFICATION</scope>
    <source>
        <strain evidence="14">TTRI</strain>
    </source>
</reference>
<evidence type="ECO:0000256" key="1">
    <source>
        <dbReference type="ARBA" id="ARBA00004232"/>
    </source>
</evidence>
<name>A0A1A9UJY9_GLOAU</name>
<feature type="transmembrane region" description="Helical" evidence="13">
    <location>
        <begin position="57"/>
        <end position="78"/>
    </location>
</feature>
<evidence type="ECO:0000256" key="4">
    <source>
        <dbReference type="ARBA" id="ARBA00022448"/>
    </source>
</evidence>
<keyword evidence="12" id="KW-0539">Nucleus</keyword>
<dbReference type="GO" id="GO:0031965">
    <property type="term" value="C:nuclear membrane"/>
    <property type="evidence" value="ECO:0007669"/>
    <property type="project" value="UniProtKB-SubCell"/>
</dbReference>
<keyword evidence="10" id="KW-0906">Nuclear pore complex</keyword>
<keyword evidence="9" id="KW-0811">Translocation</keyword>
<dbReference type="VEuPathDB" id="VectorBase:GAUT007262"/>
<dbReference type="GO" id="GO:0051028">
    <property type="term" value="P:mRNA transport"/>
    <property type="evidence" value="ECO:0007669"/>
    <property type="project" value="UniProtKB-KW"/>
</dbReference>
<evidence type="ECO:0000256" key="6">
    <source>
        <dbReference type="ARBA" id="ARBA00022816"/>
    </source>
</evidence>
<evidence type="ECO:0000256" key="3">
    <source>
        <dbReference type="ARBA" id="ARBA00005760"/>
    </source>
</evidence>
<evidence type="ECO:0000256" key="9">
    <source>
        <dbReference type="ARBA" id="ARBA00023010"/>
    </source>
</evidence>
<comment type="similarity">
    <text evidence="3">Belongs to the NDC1 family.</text>
</comment>
<dbReference type="Proteomes" id="UP000078200">
    <property type="component" value="Unassembled WGS sequence"/>
</dbReference>
<keyword evidence="15" id="KW-1185">Reference proteome</keyword>
<keyword evidence="11 13" id="KW-0472">Membrane</keyword>
<dbReference type="STRING" id="7395.A0A1A9UJY9"/>
<evidence type="ECO:0000313" key="14">
    <source>
        <dbReference type="EnsemblMetazoa" id="GAUT007262-PA"/>
    </source>
</evidence>
<dbReference type="Pfam" id="PF09531">
    <property type="entry name" value="Ndc1_Nup"/>
    <property type="match status" value="1"/>
</dbReference>
<dbReference type="EnsemblMetazoa" id="GAUT007262-RA">
    <property type="protein sequence ID" value="GAUT007262-PA"/>
    <property type="gene ID" value="GAUT007262"/>
</dbReference>
<proteinExistence type="inferred from homology"/>
<protein>
    <recommendedName>
        <fullName evidence="16">Nucleoporin Ndc1</fullName>
    </recommendedName>
</protein>
<dbReference type="PANTHER" id="PTHR13269:SF6">
    <property type="entry name" value="NUCLEOPORIN NDC1"/>
    <property type="match status" value="1"/>
</dbReference>
<keyword evidence="8 13" id="KW-1133">Transmembrane helix</keyword>
<dbReference type="GO" id="GO:0030674">
    <property type="term" value="F:protein-macromolecule adaptor activity"/>
    <property type="evidence" value="ECO:0007669"/>
    <property type="project" value="TreeGrafter"/>
</dbReference>
<organism evidence="14 15">
    <name type="scientific">Glossina austeni</name>
    <name type="common">Savannah tsetse fly</name>
    <dbReference type="NCBI Taxonomy" id="7395"/>
    <lineage>
        <taxon>Eukaryota</taxon>
        <taxon>Metazoa</taxon>
        <taxon>Ecdysozoa</taxon>
        <taxon>Arthropoda</taxon>
        <taxon>Hexapoda</taxon>
        <taxon>Insecta</taxon>
        <taxon>Pterygota</taxon>
        <taxon>Neoptera</taxon>
        <taxon>Endopterygota</taxon>
        <taxon>Diptera</taxon>
        <taxon>Brachycera</taxon>
        <taxon>Muscomorpha</taxon>
        <taxon>Hippoboscoidea</taxon>
        <taxon>Glossinidae</taxon>
        <taxon>Glossina</taxon>
    </lineage>
</organism>
<dbReference type="GO" id="GO:0070762">
    <property type="term" value="C:nuclear pore transmembrane ring"/>
    <property type="evidence" value="ECO:0007669"/>
    <property type="project" value="TreeGrafter"/>
</dbReference>
<accession>A0A1A9UJY9</accession>
<dbReference type="InterPro" id="IPR019049">
    <property type="entry name" value="Nucleoporin_prot_Ndc1/Nup"/>
</dbReference>
<sequence length="583" mass="66776">MKTTESKCKVLLLSRCLIALVLSVFMQYLLLAIFLLFVNFNALHPMRWLKETSSLIFSFYTWLVITPLIASIVIYAILLGKSHLAMKRYYASRFVWLVKTFPRKLSFLGIHIVMGFLTACTYTKFLHEDYRSLTYECYGQRCLNPYYTFLTGIGISSGCYHFCKANLKQEPEAVFPNIQQVSVVRLRSLYSILYKSLLKSFMPCLYYTFIYWLLGHYGNERFALLFGMDLEENYFSFFSCVTNFRLLFYAWILSSQILSNMHLMQKLFSIFLTQEMEFVIEKAQLACPSLDNKADKDVTLVEALSTTQVPLIQKLGALQVQSMGNSSRISKRTAIYNLSIPGGYPTNWNDLSAQCLAVMNEFIEDLAQSIRNISSLKNAELICKPQTSATLEAEKILLRQYNVIYGIRRMVPDASASAVTTLTCPKTLPTAQRIKDYFDNKYKQLHTTLHATFRSIPGFFYMFCEAEGAKAAFVLSNAQIIVWICQGLAGICASSFKEDKHGVVQITLPEIINTLLRLKQESDKLNNVNLNGKKWDRNLIALKSAVKRSLYKITTVYGDYLPDIIEDAQNLRILSSFKNYQDT</sequence>
<keyword evidence="5 13" id="KW-0812">Transmembrane</keyword>
<keyword evidence="7" id="KW-0653">Protein transport</keyword>
<evidence type="ECO:0000256" key="11">
    <source>
        <dbReference type="ARBA" id="ARBA00023136"/>
    </source>
</evidence>
<dbReference type="GO" id="GO:0006999">
    <property type="term" value="P:nuclear pore organization"/>
    <property type="evidence" value="ECO:0007669"/>
    <property type="project" value="TreeGrafter"/>
</dbReference>
<evidence type="ECO:0008006" key="16">
    <source>
        <dbReference type="Google" id="ProtNLM"/>
    </source>
</evidence>
<feature type="transmembrane region" description="Helical" evidence="13">
    <location>
        <begin position="192"/>
        <end position="214"/>
    </location>
</feature>
<evidence type="ECO:0000313" key="15">
    <source>
        <dbReference type="Proteomes" id="UP000078200"/>
    </source>
</evidence>
<evidence type="ECO:0000256" key="8">
    <source>
        <dbReference type="ARBA" id="ARBA00022989"/>
    </source>
</evidence>
<keyword evidence="6" id="KW-0509">mRNA transport</keyword>
<evidence type="ECO:0000256" key="2">
    <source>
        <dbReference type="ARBA" id="ARBA00004567"/>
    </source>
</evidence>
<comment type="subcellular location">
    <subcellularLocation>
        <location evidence="1">Nucleus membrane</location>
        <topology evidence="1">Multi-pass membrane protein</topology>
    </subcellularLocation>
    <subcellularLocation>
        <location evidence="2">Nucleus</location>
        <location evidence="2">Nuclear pore complex</location>
    </subcellularLocation>
</comment>
<evidence type="ECO:0000256" key="13">
    <source>
        <dbReference type="SAM" id="Phobius"/>
    </source>
</evidence>
<dbReference type="PANTHER" id="PTHR13269">
    <property type="entry name" value="NUCLEOPORIN NDC1"/>
    <property type="match status" value="1"/>
</dbReference>
<evidence type="ECO:0000256" key="12">
    <source>
        <dbReference type="ARBA" id="ARBA00023242"/>
    </source>
</evidence>
<dbReference type="GO" id="GO:0015031">
    <property type="term" value="P:protein transport"/>
    <property type="evidence" value="ECO:0007669"/>
    <property type="project" value="UniProtKB-KW"/>
</dbReference>
<evidence type="ECO:0000256" key="7">
    <source>
        <dbReference type="ARBA" id="ARBA00022927"/>
    </source>
</evidence>